<reference evidence="1 2" key="1">
    <citation type="submission" date="2024-01" db="EMBL/GenBank/DDBJ databases">
        <title>Active colonisers of the gastrointestinal tract of Atlantic salmon farmed in a warm water region.</title>
        <authorList>
            <person name="Bowman J.P."/>
        </authorList>
    </citation>
    <scope>NUCLEOTIDE SEQUENCE [LARGE SCALE GENOMIC DNA]</scope>
    <source>
        <strain evidence="1 2">S3MW1</strain>
    </source>
</reference>
<dbReference type="RefSeq" id="WP_327775261.1">
    <property type="nucleotide sequence ID" value="NZ_JAYXUG010000013.1"/>
</dbReference>
<accession>A0ABU6L9X4</accession>
<name>A0ABU6L9X4_9GAMM</name>
<protein>
    <submittedName>
        <fullName evidence="1">Uncharacterized protein</fullName>
    </submittedName>
</protein>
<sequence length="272" mass="30116">MFEDFSVDTIKDEYNSVKNTTSDVIDDLTEYKNQAVGILGEASGFVDNTHGVVNDVIDGARGVVDEFGDPFGIVDSFVGDYLDMATGYANDAFGLIDQALGNFKPNAYQKISKQYLTKLMTTPFKQGWQWILEADNTPPDFDIYVKDIDMGMGSVDADSQNIGSGAIAKPTTASAGEITMTVRDHQDGRIAKWFATQIGKVRNKNGTVNLPKDYVFHVRLLSVDDDGNKSPWKEYRVFAQGINLTLNYESIGEFITYSITLQKFSTLGNKFL</sequence>
<keyword evidence="2" id="KW-1185">Reference proteome</keyword>
<evidence type="ECO:0000313" key="1">
    <source>
        <dbReference type="EMBL" id="MEC6832960.1"/>
    </source>
</evidence>
<organism evidence="1 2">
    <name type="scientific">Photobacterium toruni</name>
    <dbReference type="NCBI Taxonomy" id="1935446"/>
    <lineage>
        <taxon>Bacteria</taxon>
        <taxon>Pseudomonadati</taxon>
        <taxon>Pseudomonadota</taxon>
        <taxon>Gammaproteobacteria</taxon>
        <taxon>Vibrionales</taxon>
        <taxon>Vibrionaceae</taxon>
        <taxon>Photobacterium</taxon>
    </lineage>
</organism>
<dbReference type="EMBL" id="JAYXUG010000013">
    <property type="protein sequence ID" value="MEC6832960.1"/>
    <property type="molecule type" value="Genomic_DNA"/>
</dbReference>
<comment type="caution">
    <text evidence="1">The sequence shown here is derived from an EMBL/GenBank/DDBJ whole genome shotgun (WGS) entry which is preliminary data.</text>
</comment>
<dbReference type="Proteomes" id="UP001306119">
    <property type="component" value="Unassembled WGS sequence"/>
</dbReference>
<proteinExistence type="predicted"/>
<gene>
    <name evidence="1" type="ORF">VXS06_14430</name>
</gene>
<evidence type="ECO:0000313" key="2">
    <source>
        <dbReference type="Proteomes" id="UP001306119"/>
    </source>
</evidence>